<dbReference type="NCBIfam" id="NF008866">
    <property type="entry name" value="PRK11899.1"/>
    <property type="match status" value="1"/>
</dbReference>
<dbReference type="EMBL" id="EU016564">
    <property type="protein sequence ID" value="ABZ06017.1"/>
    <property type="molecule type" value="Genomic_DNA"/>
</dbReference>
<evidence type="ECO:0000256" key="2">
    <source>
        <dbReference type="ARBA" id="ARBA00023141"/>
    </source>
</evidence>
<keyword evidence="3" id="KW-0584">Phenylalanine biosynthesis</keyword>
<evidence type="ECO:0000256" key="4">
    <source>
        <dbReference type="ARBA" id="ARBA00023239"/>
    </source>
</evidence>
<evidence type="ECO:0000259" key="6">
    <source>
        <dbReference type="PROSITE" id="PS51171"/>
    </source>
</evidence>
<keyword evidence="1" id="KW-0028">Amino-acid biosynthesis</keyword>
<dbReference type="PANTHER" id="PTHR21022">
    <property type="entry name" value="PREPHENATE DEHYDRATASE P PROTEIN"/>
    <property type="match status" value="1"/>
</dbReference>
<name>B3T0A8_9ZZZZ</name>
<comment type="pathway">
    <text evidence="5">Amino-acid biosynthesis.</text>
</comment>
<dbReference type="PROSITE" id="PS51171">
    <property type="entry name" value="PREPHENATE_DEHYDR_3"/>
    <property type="match status" value="1"/>
</dbReference>
<keyword evidence="2" id="KW-0057">Aromatic amino acid biosynthesis</keyword>
<dbReference type="PROSITE" id="PS51671">
    <property type="entry name" value="ACT"/>
    <property type="match status" value="1"/>
</dbReference>
<evidence type="ECO:0000259" key="7">
    <source>
        <dbReference type="PROSITE" id="PS51671"/>
    </source>
</evidence>
<dbReference type="Pfam" id="PF00800">
    <property type="entry name" value="PDT"/>
    <property type="match status" value="1"/>
</dbReference>
<dbReference type="AlphaFoldDB" id="B3T0A8"/>
<dbReference type="PANTHER" id="PTHR21022:SF19">
    <property type="entry name" value="PREPHENATE DEHYDRATASE-RELATED"/>
    <property type="match status" value="1"/>
</dbReference>
<sequence length="279" mass="31291">MSDRIALQGEQGCFSHLASLEIFPNAEIKFCSTFEKTFQLAKENPKYKIVIPIENSLAGRVADIHYLIPKYKLQVHAEHFHKVNHNLLGIKGSKIQDIETVRSHSQAIGQCQKIIADNNLKPIISADTAGSARFIFEKKDKSEAAIASALAAKIYNLEILKSNIEDESGNVTRFFIMGNETNQPELKDKKYITSCIFQVKSIPAALYKALGGFATNGVNLCKLESFSVKNTFDQVNFYIDIEGHIEDPSLQKALEELGFHTQKLDILGVYEAHQFRLKN</sequence>
<dbReference type="InterPro" id="IPR045865">
    <property type="entry name" value="ACT-like_dom_sf"/>
</dbReference>
<keyword evidence="4" id="KW-0456">Lyase</keyword>
<dbReference type="Gene3D" id="3.30.70.260">
    <property type="match status" value="1"/>
</dbReference>
<dbReference type="InterPro" id="IPR001086">
    <property type="entry name" value="Preph_deHydtase"/>
</dbReference>
<dbReference type="CDD" id="cd04905">
    <property type="entry name" value="ACT_CM-PDT"/>
    <property type="match status" value="1"/>
</dbReference>
<dbReference type="SUPFAM" id="SSF55021">
    <property type="entry name" value="ACT-like"/>
    <property type="match status" value="1"/>
</dbReference>
<dbReference type="InterPro" id="IPR002912">
    <property type="entry name" value="ACT_dom"/>
</dbReference>
<dbReference type="CDD" id="cd13631">
    <property type="entry name" value="PBP2_Ct-PDT_like"/>
    <property type="match status" value="1"/>
</dbReference>
<dbReference type="GO" id="GO:0004664">
    <property type="term" value="F:prephenate dehydratase activity"/>
    <property type="evidence" value="ECO:0007669"/>
    <property type="project" value="InterPro"/>
</dbReference>
<feature type="domain" description="Prephenate dehydratase" evidence="6">
    <location>
        <begin position="4"/>
        <end position="179"/>
    </location>
</feature>
<accession>B3T0A8</accession>
<feature type="domain" description="ACT" evidence="7">
    <location>
        <begin position="194"/>
        <end position="271"/>
    </location>
</feature>
<dbReference type="SUPFAM" id="SSF53850">
    <property type="entry name" value="Periplasmic binding protein-like II"/>
    <property type="match status" value="1"/>
</dbReference>
<evidence type="ECO:0000256" key="1">
    <source>
        <dbReference type="ARBA" id="ARBA00022605"/>
    </source>
</evidence>
<proteinExistence type="predicted"/>
<organism evidence="8">
    <name type="scientific">uncultured marine microorganism HF4000_005D21</name>
    <dbReference type="NCBI Taxonomy" id="455505"/>
    <lineage>
        <taxon>unclassified sequences</taxon>
        <taxon>environmental samples</taxon>
    </lineage>
</organism>
<gene>
    <name evidence="8" type="ORF">ALOHA_HF4000005D21ctg1g22</name>
</gene>
<evidence type="ECO:0000313" key="8">
    <source>
        <dbReference type="EMBL" id="ABZ06017.1"/>
    </source>
</evidence>
<dbReference type="Gene3D" id="3.40.190.10">
    <property type="entry name" value="Periplasmic binding protein-like II"/>
    <property type="match status" value="2"/>
</dbReference>
<evidence type="ECO:0000256" key="5">
    <source>
        <dbReference type="ARBA" id="ARBA00029440"/>
    </source>
</evidence>
<dbReference type="GO" id="GO:0009094">
    <property type="term" value="P:L-phenylalanine biosynthetic process"/>
    <property type="evidence" value="ECO:0007669"/>
    <property type="project" value="UniProtKB-KW"/>
</dbReference>
<reference evidence="8" key="1">
    <citation type="journal article" date="2008" name="ISME J.">
        <title>Genomic patterns of recombination, clonal divergence and environment in marine microbial populations.</title>
        <authorList>
            <person name="Konstantinidis K.T."/>
            <person name="Delong E.F."/>
        </authorList>
    </citation>
    <scope>NUCLEOTIDE SEQUENCE</scope>
</reference>
<evidence type="ECO:0000256" key="3">
    <source>
        <dbReference type="ARBA" id="ARBA00023222"/>
    </source>
</evidence>
<protein>
    <submittedName>
        <fullName evidence="8">Putative Prephenate dehydratase</fullName>
    </submittedName>
</protein>